<dbReference type="Gene3D" id="3.30.160.390">
    <property type="entry name" value="Integrase, DNA-binding domain"/>
    <property type="match status" value="1"/>
</dbReference>
<dbReference type="InterPro" id="IPR038488">
    <property type="entry name" value="Integrase_DNA-bd_sf"/>
</dbReference>
<gene>
    <name evidence="1" type="ORF">CJP74_06115</name>
</gene>
<dbReference type="RefSeq" id="WP_119497392.1">
    <property type="nucleotide sequence ID" value="NZ_NRJH01000052.1"/>
</dbReference>
<sequence length="136" mass="15345">MEGRLKKSLIKSASKIALAEKKTISLADGGRLFLNLSRSIPNKGVWYVFTGRTKKQKRIRLGIYQPGSPLHIDIKTARVRATAIKHNLPISPCSIEEQKPSITLAELARRYLTLKQHSLASTTLEGYKTRGKYWIK</sequence>
<dbReference type="EMBL" id="NRJH01000052">
    <property type="protein sequence ID" value="RIY31854.1"/>
    <property type="molecule type" value="Genomic_DNA"/>
</dbReference>
<evidence type="ECO:0000313" key="1">
    <source>
        <dbReference type="EMBL" id="RIY31854.1"/>
    </source>
</evidence>
<evidence type="ECO:0000313" key="2">
    <source>
        <dbReference type="Proteomes" id="UP000266258"/>
    </source>
</evidence>
<accession>A0A3A1Y716</accession>
<proteinExistence type="predicted"/>
<protein>
    <recommendedName>
        <fullName evidence="3">Integrase DNA-binding domain-containing protein</fullName>
    </recommendedName>
</protein>
<reference evidence="1 2" key="1">
    <citation type="submission" date="2017-08" db="EMBL/GenBank/DDBJ databases">
        <title>Reclassification of Bisgaard taxon 37 and 44.</title>
        <authorList>
            <person name="Christensen H."/>
        </authorList>
    </citation>
    <scope>NUCLEOTIDE SEQUENCE [LARGE SCALE GENOMIC DNA]</scope>
    <source>
        <strain evidence="1 2">B96_4</strain>
    </source>
</reference>
<organism evidence="1 2">
    <name type="scientific">Psittacicella melopsittaci</name>
    <dbReference type="NCBI Taxonomy" id="2028576"/>
    <lineage>
        <taxon>Bacteria</taxon>
        <taxon>Pseudomonadati</taxon>
        <taxon>Pseudomonadota</taxon>
        <taxon>Gammaproteobacteria</taxon>
        <taxon>Pasteurellales</taxon>
        <taxon>Psittacicellaceae</taxon>
        <taxon>Psittacicella</taxon>
    </lineage>
</organism>
<dbReference type="OrthoDB" id="29419at135625"/>
<dbReference type="AlphaFoldDB" id="A0A3A1Y716"/>
<keyword evidence="2" id="KW-1185">Reference proteome</keyword>
<name>A0A3A1Y716_9GAMM</name>
<dbReference type="Proteomes" id="UP000266258">
    <property type="component" value="Unassembled WGS sequence"/>
</dbReference>
<comment type="caution">
    <text evidence="1">The sequence shown here is derived from an EMBL/GenBank/DDBJ whole genome shotgun (WGS) entry which is preliminary data.</text>
</comment>
<evidence type="ECO:0008006" key="3">
    <source>
        <dbReference type="Google" id="ProtNLM"/>
    </source>
</evidence>